<dbReference type="FunFam" id="2.40.30.10:FF:000008">
    <property type="entry name" value="Translation initiation factor IF-2"/>
    <property type="match status" value="1"/>
</dbReference>
<dbReference type="CDD" id="cd01887">
    <property type="entry name" value="IF2_eIF5B"/>
    <property type="match status" value="1"/>
</dbReference>
<dbReference type="GO" id="GO:0003743">
    <property type="term" value="F:translation initiation factor activity"/>
    <property type="evidence" value="ECO:0007669"/>
    <property type="project" value="UniProtKB-UniRule"/>
</dbReference>
<dbReference type="Pfam" id="PF04760">
    <property type="entry name" value="IF2_N"/>
    <property type="match status" value="1"/>
</dbReference>
<dbReference type="InterPro" id="IPR015760">
    <property type="entry name" value="TIF_IF2"/>
</dbReference>
<dbReference type="EMBL" id="AWQU01000086">
    <property type="protein sequence ID" value="KFB07329.1"/>
    <property type="molecule type" value="Genomic_DNA"/>
</dbReference>
<evidence type="ECO:0000256" key="1">
    <source>
        <dbReference type="ARBA" id="ARBA00007733"/>
    </source>
</evidence>
<dbReference type="GeneID" id="96866941"/>
<comment type="caution">
    <text evidence="11">The sequence shown here is derived from an EMBL/GenBank/DDBJ whole genome shotgun (WGS) entry which is preliminary data.</text>
</comment>
<comment type="similarity">
    <text evidence="1 8 9">Belongs to the TRAFAC class translation factor GTPase superfamily. Classic translation factor GTPase family. IF-2 subfamily.</text>
</comment>
<evidence type="ECO:0000256" key="3">
    <source>
        <dbReference type="ARBA" id="ARBA00022540"/>
    </source>
</evidence>
<dbReference type="CDD" id="cd03702">
    <property type="entry name" value="IF2_mtIF2_II"/>
    <property type="match status" value="1"/>
</dbReference>
<gene>
    <name evidence="8 11" type="primary">infB</name>
    <name evidence="11" type="ORF">P271_161</name>
</gene>
<dbReference type="SUPFAM" id="SSF50447">
    <property type="entry name" value="Translation proteins"/>
    <property type="match status" value="2"/>
</dbReference>
<evidence type="ECO:0000256" key="4">
    <source>
        <dbReference type="ARBA" id="ARBA00022741"/>
    </source>
</evidence>
<dbReference type="FunFam" id="3.40.50.300:FF:000019">
    <property type="entry name" value="Translation initiation factor IF-2"/>
    <property type="match status" value="1"/>
</dbReference>
<dbReference type="InterPro" id="IPR023115">
    <property type="entry name" value="TIF_IF2_dom3"/>
</dbReference>
<dbReference type="Pfam" id="PF22042">
    <property type="entry name" value="EF-G_D2"/>
    <property type="match status" value="1"/>
</dbReference>
<keyword evidence="8" id="KW-0963">Cytoplasm</keyword>
<dbReference type="InterPro" id="IPR036925">
    <property type="entry name" value="TIF_IF2_dom3_sf"/>
</dbReference>
<comment type="function">
    <text evidence="7 8 9">One of the essential components for the initiation of protein synthesis. Protects formylmethionyl-tRNA from spontaneous hydrolysis and promotes its binding to the 30S ribosomal subunits. Also involved in the hydrolysis of GTP during the formation of the 70S ribosomal complex.</text>
</comment>
<accession>A0A084U2Z3</accession>
<keyword evidence="5 8" id="KW-0648">Protein biosynthesis</keyword>
<dbReference type="InterPro" id="IPR053905">
    <property type="entry name" value="EF-G-like_DII"/>
</dbReference>
<dbReference type="PROSITE" id="PS51722">
    <property type="entry name" value="G_TR_2"/>
    <property type="match status" value="1"/>
</dbReference>
<dbReference type="InterPro" id="IPR005225">
    <property type="entry name" value="Small_GTP-bd"/>
</dbReference>
<dbReference type="PANTHER" id="PTHR43381">
    <property type="entry name" value="TRANSLATION INITIATION FACTOR IF-2-RELATED"/>
    <property type="match status" value="1"/>
</dbReference>
<dbReference type="InterPro" id="IPR006847">
    <property type="entry name" value="IF2_N"/>
</dbReference>
<evidence type="ECO:0000259" key="10">
    <source>
        <dbReference type="PROSITE" id="PS51722"/>
    </source>
</evidence>
<dbReference type="SUPFAM" id="SSF52540">
    <property type="entry name" value="P-loop containing nucleoside triphosphate hydrolases"/>
    <property type="match status" value="1"/>
</dbReference>
<dbReference type="FunFam" id="3.40.50.10050:FF:000001">
    <property type="entry name" value="Translation initiation factor IF-2"/>
    <property type="match status" value="1"/>
</dbReference>
<dbReference type="Gene3D" id="3.40.50.10050">
    <property type="entry name" value="Translation initiation factor IF- 2, domain 3"/>
    <property type="match status" value="1"/>
</dbReference>
<feature type="region of interest" description="G-domain" evidence="8">
    <location>
        <begin position="120"/>
        <end position="268"/>
    </location>
</feature>
<evidence type="ECO:0000256" key="5">
    <source>
        <dbReference type="ARBA" id="ARBA00022917"/>
    </source>
</evidence>
<dbReference type="PANTHER" id="PTHR43381:SF5">
    <property type="entry name" value="TR-TYPE G DOMAIN-CONTAINING PROTEIN"/>
    <property type="match status" value="1"/>
</dbReference>
<evidence type="ECO:0000256" key="9">
    <source>
        <dbReference type="RuleBase" id="RU000644"/>
    </source>
</evidence>
<dbReference type="NCBIfam" id="TIGR00487">
    <property type="entry name" value="IF-2"/>
    <property type="match status" value="1"/>
</dbReference>
<evidence type="ECO:0000256" key="8">
    <source>
        <dbReference type="HAMAP-Rule" id="MF_00100"/>
    </source>
</evidence>
<keyword evidence="4 8" id="KW-0547">Nucleotide-binding</keyword>
<evidence type="ECO:0000256" key="7">
    <source>
        <dbReference type="ARBA" id="ARBA00025162"/>
    </source>
</evidence>
<evidence type="ECO:0000313" key="12">
    <source>
        <dbReference type="Proteomes" id="UP000028523"/>
    </source>
</evidence>
<keyword evidence="12" id="KW-1185">Reference proteome</keyword>
<dbReference type="Pfam" id="PF00009">
    <property type="entry name" value="GTP_EFTU"/>
    <property type="match status" value="1"/>
</dbReference>
<dbReference type="RefSeq" id="WP_004024727.1">
    <property type="nucleotide sequence ID" value="NZ_AWQU01000086.1"/>
</dbReference>
<keyword evidence="6 8" id="KW-0342">GTP-binding</keyword>
<dbReference type="GO" id="GO:0003924">
    <property type="term" value="F:GTPase activity"/>
    <property type="evidence" value="ECO:0007669"/>
    <property type="project" value="UniProtKB-UniRule"/>
</dbReference>
<dbReference type="InterPro" id="IPR000178">
    <property type="entry name" value="TF_IF2_bacterial-like"/>
</dbReference>
<sequence length="614" mass="67824">MKKNGNNKNNKKDNRKSFDLKSQFKKVETGIQDGVFVYVEPLSISEFASKLNKPSSEIIKYLFLKGVACNLNTILTEEQMGEICLELGYDFRKEIQINEDNFFEQIVIKDDEKDLEKRPPIITIMGHVDHGKTTLLDTIRKTNVASNEAGGITQNIGAYQVNWKNNVITFFDTPGHEAFSSMRARGADLTDIVILVVAADDGLKPQTEEAIDHAKYAKVPIIVFINKMDKPNPNVEKVLSQLADKGVMCEEWGGNSIVVKGSALNNQGIDELLEAIILTSEMMDLKANKKRLANGVTIEAYVDKGLGPVANILVQSGTLQVGDYILVGEYWGKIRKMLDSHNRELKEAGPSMPVKISGLNGAPNAGDKWIVTKDEKLIKDLASKISANTTKRKLAALNQLTSLKKEDSSEIKELNVILKADVQGSVEALKATLSDIEVEGAKINIIRSSVGAISESDVNLAKTAKAKLFSFNMKPNSQVIEFANSMDVEIKVFNIIYEVKNDVEKMLKGTLDPIFEEVEVGQVEIKQLWTHSSIGTIAGCRVISGEIIRNGLVRLIRNKEVIVENKKISSLKHGKESISSASAGKECGFTVDDFNSFEVGDIVTIYKMVEKTHE</sequence>
<name>A0A084U2Z3_MALIO</name>
<dbReference type="InterPro" id="IPR027417">
    <property type="entry name" value="P-loop_NTPase"/>
</dbReference>
<keyword evidence="3 8" id="KW-0396">Initiation factor</keyword>
<evidence type="ECO:0000256" key="6">
    <source>
        <dbReference type="ARBA" id="ARBA00023134"/>
    </source>
</evidence>
<feature type="binding site" evidence="8">
    <location>
        <begin position="126"/>
        <end position="133"/>
    </location>
    <ligand>
        <name>GTP</name>
        <dbReference type="ChEBI" id="CHEBI:37565"/>
    </ligand>
</feature>
<organism evidence="11 12">
    <name type="scientific">Malacoplasma iowae DK-CPA</name>
    <dbReference type="NCBI Taxonomy" id="1394179"/>
    <lineage>
        <taxon>Bacteria</taxon>
        <taxon>Bacillati</taxon>
        <taxon>Mycoplasmatota</taxon>
        <taxon>Mycoplasmoidales</taxon>
        <taxon>Mycoplasmoidaceae</taxon>
        <taxon>Malacoplasma</taxon>
    </lineage>
</organism>
<dbReference type="Gene3D" id="3.40.50.300">
    <property type="entry name" value="P-loop containing nucleotide triphosphate hydrolases"/>
    <property type="match status" value="1"/>
</dbReference>
<evidence type="ECO:0000313" key="11">
    <source>
        <dbReference type="EMBL" id="KFB07329.1"/>
    </source>
</evidence>
<feature type="binding site" evidence="8">
    <location>
        <begin position="172"/>
        <end position="176"/>
    </location>
    <ligand>
        <name>GTP</name>
        <dbReference type="ChEBI" id="CHEBI:37565"/>
    </ligand>
</feature>
<dbReference type="AlphaFoldDB" id="A0A084U2Z3"/>
<comment type="subcellular location">
    <subcellularLocation>
        <location evidence="8">Cytoplasm</location>
    </subcellularLocation>
</comment>
<dbReference type="Proteomes" id="UP000028523">
    <property type="component" value="Unassembled WGS sequence"/>
</dbReference>
<reference evidence="11 12" key="1">
    <citation type="journal article" date="2014" name="PLoS ONE">
        <title>Reduction of Hydrogen Peroxide Accumulation and Toxicity by a Catalase from Mycoplasma iowae.</title>
        <authorList>
            <person name="Pritchard R.E."/>
            <person name="Prassinos A.J."/>
            <person name="Osborne J.D."/>
            <person name="Raviv Z."/>
            <person name="Balish M.F."/>
        </authorList>
    </citation>
    <scope>NUCLEOTIDE SEQUENCE [LARGE SCALE GENOMIC DNA]</scope>
    <source>
        <strain evidence="11 12">DK-CPA</strain>
    </source>
</reference>
<dbReference type="Pfam" id="PF11987">
    <property type="entry name" value="IF-2"/>
    <property type="match status" value="1"/>
</dbReference>
<dbReference type="HAMAP" id="MF_00100_B">
    <property type="entry name" value="IF_2_B"/>
    <property type="match status" value="1"/>
</dbReference>
<dbReference type="FunFam" id="2.40.30.10:FF:000054">
    <property type="entry name" value="Translation initiation factor IF-2"/>
    <property type="match status" value="1"/>
</dbReference>
<dbReference type="InterPro" id="IPR044145">
    <property type="entry name" value="IF2_II"/>
</dbReference>
<dbReference type="Gene3D" id="2.40.30.10">
    <property type="entry name" value="Translation factors"/>
    <property type="match status" value="2"/>
</dbReference>
<feature type="domain" description="Tr-type G" evidence="10">
    <location>
        <begin position="117"/>
        <end position="286"/>
    </location>
</feature>
<feature type="binding site" evidence="8">
    <location>
        <begin position="226"/>
        <end position="229"/>
    </location>
    <ligand>
        <name>GTP</name>
        <dbReference type="ChEBI" id="CHEBI:37565"/>
    </ligand>
</feature>
<protein>
    <recommendedName>
        <fullName evidence="2 8">Translation initiation factor IF-2</fullName>
    </recommendedName>
</protein>
<dbReference type="NCBIfam" id="TIGR00231">
    <property type="entry name" value="small_GTP"/>
    <property type="match status" value="1"/>
</dbReference>
<proteinExistence type="inferred from homology"/>
<dbReference type="SUPFAM" id="SSF52156">
    <property type="entry name" value="Initiation factor IF2/eIF5b, domain 3"/>
    <property type="match status" value="1"/>
</dbReference>
<evidence type="ECO:0000256" key="2">
    <source>
        <dbReference type="ARBA" id="ARBA00020675"/>
    </source>
</evidence>
<dbReference type="InterPro" id="IPR000795">
    <property type="entry name" value="T_Tr_GTP-bd_dom"/>
</dbReference>
<dbReference type="GO" id="GO:0005829">
    <property type="term" value="C:cytosol"/>
    <property type="evidence" value="ECO:0007669"/>
    <property type="project" value="TreeGrafter"/>
</dbReference>
<dbReference type="CDD" id="cd03692">
    <property type="entry name" value="mtIF2_IVc"/>
    <property type="match status" value="1"/>
</dbReference>
<dbReference type="InterPro" id="IPR009000">
    <property type="entry name" value="Transl_B-barrel_sf"/>
</dbReference>
<dbReference type="GO" id="GO:0005525">
    <property type="term" value="F:GTP binding"/>
    <property type="evidence" value="ECO:0007669"/>
    <property type="project" value="UniProtKB-KW"/>
</dbReference>
<dbReference type="PRINTS" id="PR00315">
    <property type="entry name" value="ELONGATNFCT"/>
</dbReference>